<dbReference type="GO" id="GO:0016020">
    <property type="term" value="C:membrane"/>
    <property type="evidence" value="ECO:0007669"/>
    <property type="project" value="UniProtKB-SubCell"/>
</dbReference>
<dbReference type="Pfam" id="PF03547">
    <property type="entry name" value="Mem_trans"/>
    <property type="match status" value="1"/>
</dbReference>
<dbReference type="PANTHER" id="PTHR31274:SF1">
    <property type="entry name" value="AGL149CP"/>
    <property type="match status" value="1"/>
</dbReference>
<keyword evidence="3 6" id="KW-1133">Transmembrane helix</keyword>
<dbReference type="InterPro" id="IPR004776">
    <property type="entry name" value="Mem_transp_PIN-like"/>
</dbReference>
<feature type="transmembrane region" description="Helical" evidence="6">
    <location>
        <begin position="431"/>
        <end position="453"/>
    </location>
</feature>
<reference evidence="7 8" key="1">
    <citation type="submission" date="2019-10" db="EMBL/GenBank/DDBJ databases">
        <authorList>
            <person name="Palmer J.M."/>
        </authorList>
    </citation>
    <scope>NUCLEOTIDE SEQUENCE [LARGE SCALE GENOMIC DNA]</scope>
    <source>
        <strain evidence="7 8">TWF696</strain>
    </source>
</reference>
<evidence type="ECO:0000313" key="8">
    <source>
        <dbReference type="Proteomes" id="UP001375240"/>
    </source>
</evidence>
<dbReference type="AlphaFoldDB" id="A0AAV9TY89"/>
<feature type="transmembrane region" description="Helical" evidence="6">
    <location>
        <begin position="275"/>
        <end position="300"/>
    </location>
</feature>
<feature type="transmembrane region" description="Helical" evidence="6">
    <location>
        <begin position="43"/>
        <end position="67"/>
    </location>
</feature>
<name>A0AAV9TY89_9PEZI</name>
<protein>
    <submittedName>
        <fullName evidence="7">Protein M3</fullName>
    </submittedName>
</protein>
<evidence type="ECO:0000313" key="7">
    <source>
        <dbReference type="EMBL" id="KAK6331188.1"/>
    </source>
</evidence>
<feature type="transmembrane region" description="Helical" evidence="6">
    <location>
        <begin position="142"/>
        <end position="163"/>
    </location>
</feature>
<comment type="caution">
    <text evidence="7">The sequence shown here is derived from an EMBL/GenBank/DDBJ whole genome shotgun (WGS) entry which is preliminary data.</text>
</comment>
<gene>
    <name evidence="7" type="primary">ECM3_1</name>
    <name evidence="7" type="ORF">TWF696_003255</name>
</gene>
<evidence type="ECO:0000256" key="2">
    <source>
        <dbReference type="ARBA" id="ARBA00022692"/>
    </source>
</evidence>
<feature type="compositionally biased region" description="Basic and acidic residues" evidence="5">
    <location>
        <begin position="209"/>
        <end position="223"/>
    </location>
</feature>
<evidence type="ECO:0000256" key="6">
    <source>
        <dbReference type="SAM" id="Phobius"/>
    </source>
</evidence>
<evidence type="ECO:0000256" key="4">
    <source>
        <dbReference type="ARBA" id="ARBA00023136"/>
    </source>
</evidence>
<feature type="transmembrane region" description="Helical" evidence="6">
    <location>
        <begin position="6"/>
        <end position="31"/>
    </location>
</feature>
<comment type="subcellular location">
    <subcellularLocation>
        <location evidence="1">Membrane</location>
        <topology evidence="1">Multi-pass membrane protein</topology>
    </subcellularLocation>
</comment>
<feature type="transmembrane region" description="Helical" evidence="6">
    <location>
        <begin position="113"/>
        <end position="130"/>
    </location>
</feature>
<feature type="transmembrane region" description="Helical" evidence="6">
    <location>
        <begin position="73"/>
        <end position="93"/>
    </location>
</feature>
<dbReference type="EMBL" id="JAVHNQ010000016">
    <property type="protein sequence ID" value="KAK6331188.1"/>
    <property type="molecule type" value="Genomic_DNA"/>
</dbReference>
<proteinExistence type="predicted"/>
<dbReference type="InterPro" id="IPR040254">
    <property type="entry name" value="Ecm3-like"/>
</dbReference>
<evidence type="ECO:0000256" key="3">
    <source>
        <dbReference type="ARBA" id="ARBA00022989"/>
    </source>
</evidence>
<feature type="transmembrane region" description="Helical" evidence="6">
    <location>
        <begin position="356"/>
        <end position="379"/>
    </location>
</feature>
<evidence type="ECO:0000256" key="5">
    <source>
        <dbReference type="SAM" id="MobiDB-lite"/>
    </source>
</evidence>
<accession>A0AAV9TY89</accession>
<evidence type="ECO:0000256" key="1">
    <source>
        <dbReference type="ARBA" id="ARBA00004141"/>
    </source>
</evidence>
<organism evidence="7 8">
    <name type="scientific">Orbilia brochopaga</name>
    <dbReference type="NCBI Taxonomy" id="3140254"/>
    <lineage>
        <taxon>Eukaryota</taxon>
        <taxon>Fungi</taxon>
        <taxon>Dikarya</taxon>
        <taxon>Ascomycota</taxon>
        <taxon>Pezizomycotina</taxon>
        <taxon>Orbiliomycetes</taxon>
        <taxon>Orbiliales</taxon>
        <taxon>Orbiliaceae</taxon>
        <taxon>Orbilia</taxon>
    </lineage>
</organism>
<dbReference type="PANTHER" id="PTHR31274">
    <property type="entry name" value="PROTEIN ECM3"/>
    <property type="match status" value="1"/>
</dbReference>
<dbReference type="GO" id="GO:0055085">
    <property type="term" value="P:transmembrane transport"/>
    <property type="evidence" value="ECO:0007669"/>
    <property type="project" value="InterPro"/>
</dbReference>
<feature type="transmembrane region" description="Helical" evidence="6">
    <location>
        <begin position="399"/>
        <end position="419"/>
    </location>
</feature>
<sequence>MSEVSIGQAIFTSIKPLTKVAALAGCGALFAKKGILDVATCKSMASVVINGFLPMLIFASTITSFSLDNISEAGTVLLSAAFFTVFGLVFGLICRFVTPVGRWKMGIIANNMWSNNADLVIGIISTLAQTKPFGGTGDYEKGVSYSSIFAVFTFLTLYSMGGIQMIQRDFAARPQLDDEVGHKTKQDNPAGASVQRSRGRQAPASASQNHEREPPEYEEKDWPRTTTTIAPAPAATAGTGTAALAKTTSLDVNIPPEVPTVGRTTWERVMGRVKLFVTIPTMTLISALVIAIVPYLRALFMPTNGVSMPNAPDGRPPLDFIIQFASYGGQLSPVMGIAMLGAALSRIRVRHLPKGFWISIAATCVLKLILGPILGILWIQGLKRTPLINENQRMMQLVIAITGAMPAATSQVYISTLYAPEDAPEMSQLSAMLLAQYILIMLTLPIVTTYTLLHVIA</sequence>
<feature type="region of interest" description="Disordered" evidence="5">
    <location>
        <begin position="179"/>
        <end position="224"/>
    </location>
</feature>
<dbReference type="Proteomes" id="UP001375240">
    <property type="component" value="Unassembled WGS sequence"/>
</dbReference>
<keyword evidence="2 6" id="KW-0812">Transmembrane</keyword>
<keyword evidence="4 6" id="KW-0472">Membrane</keyword>
<keyword evidence="8" id="KW-1185">Reference proteome</keyword>